<dbReference type="Proteomes" id="UP000030748">
    <property type="component" value="Unassembled WGS sequence"/>
</dbReference>
<sequence length="78" mass="8619">MREPEMQSTQGLIPWSFETNWVVARGSLEASVAVESSDYPIPELDPETPAPKSPLVLKPPVPDSAPCEIKSKDFYFIA</sequence>
<evidence type="ECO:0000256" key="1">
    <source>
        <dbReference type="SAM" id="MobiDB-lite"/>
    </source>
</evidence>
<evidence type="ECO:0000313" key="3">
    <source>
        <dbReference type="Proteomes" id="UP000030748"/>
    </source>
</evidence>
<reference evidence="2 3" key="1">
    <citation type="journal article" date="2013" name="Proc. Natl. Acad. Sci. U.S.A.">
        <title>Fine-scale variation in meiotic recombination in Mimulus inferred from population shotgun sequencing.</title>
        <authorList>
            <person name="Hellsten U."/>
            <person name="Wright K.M."/>
            <person name="Jenkins J."/>
            <person name="Shu S."/>
            <person name="Yuan Y."/>
            <person name="Wessler S.R."/>
            <person name="Schmutz J."/>
            <person name="Willis J.H."/>
            <person name="Rokhsar D.S."/>
        </authorList>
    </citation>
    <scope>NUCLEOTIDE SEQUENCE [LARGE SCALE GENOMIC DNA]</scope>
    <source>
        <strain evidence="3">cv. DUN x IM62</strain>
    </source>
</reference>
<gene>
    <name evidence="2" type="ORF">MIMGU_mgv1a017393mg</name>
</gene>
<dbReference type="EMBL" id="KI631274">
    <property type="protein sequence ID" value="EYU29036.1"/>
    <property type="molecule type" value="Genomic_DNA"/>
</dbReference>
<dbReference type="AlphaFoldDB" id="A0A022QM81"/>
<accession>A0A022QM81</accession>
<dbReference type="PANTHER" id="PTHR37261:SF1">
    <property type="entry name" value="40S RIBOSOMAL PROTEIN S27"/>
    <property type="match status" value="1"/>
</dbReference>
<keyword evidence="3" id="KW-1185">Reference proteome</keyword>
<organism evidence="2 3">
    <name type="scientific">Erythranthe guttata</name>
    <name type="common">Yellow monkey flower</name>
    <name type="synonym">Mimulus guttatus</name>
    <dbReference type="NCBI Taxonomy" id="4155"/>
    <lineage>
        <taxon>Eukaryota</taxon>
        <taxon>Viridiplantae</taxon>
        <taxon>Streptophyta</taxon>
        <taxon>Embryophyta</taxon>
        <taxon>Tracheophyta</taxon>
        <taxon>Spermatophyta</taxon>
        <taxon>Magnoliopsida</taxon>
        <taxon>eudicotyledons</taxon>
        <taxon>Gunneridae</taxon>
        <taxon>Pentapetalae</taxon>
        <taxon>asterids</taxon>
        <taxon>lamiids</taxon>
        <taxon>Lamiales</taxon>
        <taxon>Phrymaceae</taxon>
        <taxon>Erythranthe</taxon>
    </lineage>
</organism>
<feature type="compositionally biased region" description="Pro residues" evidence="1">
    <location>
        <begin position="48"/>
        <end position="59"/>
    </location>
</feature>
<proteinExistence type="predicted"/>
<dbReference type="PANTHER" id="PTHR37261">
    <property type="entry name" value="40S RIBOSOMAL PROTEIN S27"/>
    <property type="match status" value="1"/>
</dbReference>
<name>A0A022QM81_ERYGU</name>
<protein>
    <submittedName>
        <fullName evidence="2">Uncharacterized protein</fullName>
    </submittedName>
</protein>
<evidence type="ECO:0000313" key="2">
    <source>
        <dbReference type="EMBL" id="EYU29036.1"/>
    </source>
</evidence>
<feature type="region of interest" description="Disordered" evidence="1">
    <location>
        <begin position="39"/>
        <end position="59"/>
    </location>
</feature>